<feature type="region of interest" description="Disordered" evidence="11">
    <location>
        <begin position="1816"/>
        <end position="1840"/>
    </location>
</feature>
<evidence type="ECO:0000256" key="3">
    <source>
        <dbReference type="ARBA" id="ARBA00012027"/>
    </source>
</evidence>
<evidence type="ECO:0000256" key="7">
    <source>
        <dbReference type="ARBA" id="ARBA00023098"/>
    </source>
</evidence>
<accession>A0A9W4USV8</accession>
<feature type="region of interest" description="Disordered" evidence="11">
    <location>
        <begin position="473"/>
        <end position="500"/>
    </location>
</feature>
<dbReference type="CDD" id="cd09138">
    <property type="entry name" value="PLDc_vPLD1_2_yPLD_like_1"/>
    <property type="match status" value="1"/>
</dbReference>
<comment type="catalytic activity">
    <reaction evidence="1">
        <text>a 1,2-diacyl-sn-glycero-3-phosphocholine + H2O = a 1,2-diacyl-sn-glycero-3-phosphate + choline + H(+)</text>
        <dbReference type="Rhea" id="RHEA:14445"/>
        <dbReference type="ChEBI" id="CHEBI:15354"/>
        <dbReference type="ChEBI" id="CHEBI:15377"/>
        <dbReference type="ChEBI" id="CHEBI:15378"/>
        <dbReference type="ChEBI" id="CHEBI:57643"/>
        <dbReference type="ChEBI" id="CHEBI:58608"/>
        <dbReference type="EC" id="3.1.4.4"/>
    </reaction>
</comment>
<keyword evidence="14" id="KW-1185">Reference proteome</keyword>
<evidence type="ECO:0000256" key="11">
    <source>
        <dbReference type="SAM" id="MobiDB-lite"/>
    </source>
</evidence>
<feature type="compositionally biased region" description="Polar residues" evidence="11">
    <location>
        <begin position="632"/>
        <end position="661"/>
    </location>
</feature>
<dbReference type="OrthoDB" id="14911at2759"/>
<dbReference type="Pfam" id="PF00614">
    <property type="entry name" value="PLDc"/>
    <property type="match status" value="1"/>
</dbReference>
<evidence type="ECO:0000259" key="12">
    <source>
        <dbReference type="PROSITE" id="PS50035"/>
    </source>
</evidence>
<reference evidence="13" key="1">
    <citation type="submission" date="2023-01" db="EMBL/GenBank/DDBJ databases">
        <authorList>
            <person name="Van Ghelder C."/>
            <person name="Rancurel C."/>
        </authorList>
    </citation>
    <scope>NUCLEOTIDE SEQUENCE</scope>
    <source>
        <strain evidence="13">CNCM I-4278</strain>
    </source>
</reference>
<feature type="compositionally biased region" description="Basic residues" evidence="11">
    <location>
        <begin position="254"/>
        <end position="263"/>
    </location>
</feature>
<dbReference type="GO" id="GO:0009395">
    <property type="term" value="P:phospholipid catabolic process"/>
    <property type="evidence" value="ECO:0007669"/>
    <property type="project" value="TreeGrafter"/>
</dbReference>
<dbReference type="CDD" id="cd09141">
    <property type="entry name" value="PLDc_vPLD1_2_yPLD_like_2"/>
    <property type="match status" value="1"/>
</dbReference>
<evidence type="ECO:0000256" key="5">
    <source>
        <dbReference type="ARBA" id="ARBA00022801"/>
    </source>
</evidence>
<dbReference type="PANTHER" id="PTHR18896:SF76">
    <property type="entry name" value="PHOSPHOLIPASE"/>
    <property type="match status" value="1"/>
</dbReference>
<feature type="compositionally biased region" description="Polar residues" evidence="11">
    <location>
        <begin position="1739"/>
        <end position="1750"/>
    </location>
</feature>
<feature type="region of interest" description="Disordered" evidence="11">
    <location>
        <begin position="544"/>
        <end position="582"/>
    </location>
</feature>
<evidence type="ECO:0000313" key="13">
    <source>
        <dbReference type="EMBL" id="CAI6342443.1"/>
    </source>
</evidence>
<dbReference type="GO" id="GO:0004630">
    <property type="term" value="F:phospholipase D activity"/>
    <property type="evidence" value="ECO:0007669"/>
    <property type="project" value="UniProtKB-EC"/>
</dbReference>
<dbReference type="InterPro" id="IPR015679">
    <property type="entry name" value="PLipase_D_fam"/>
</dbReference>
<feature type="compositionally biased region" description="Polar residues" evidence="11">
    <location>
        <begin position="145"/>
        <end position="164"/>
    </location>
</feature>
<dbReference type="PANTHER" id="PTHR18896">
    <property type="entry name" value="PHOSPHOLIPASE D"/>
    <property type="match status" value="1"/>
</dbReference>
<dbReference type="Pfam" id="PF13091">
    <property type="entry name" value="PLDc_2"/>
    <property type="match status" value="1"/>
</dbReference>
<evidence type="ECO:0000256" key="10">
    <source>
        <dbReference type="ARBA" id="ARBA00079280"/>
    </source>
</evidence>
<feature type="region of interest" description="Disordered" evidence="11">
    <location>
        <begin position="1497"/>
        <end position="1541"/>
    </location>
</feature>
<keyword evidence="6" id="KW-0442">Lipid degradation</keyword>
<evidence type="ECO:0000313" key="14">
    <source>
        <dbReference type="Proteomes" id="UP001152607"/>
    </source>
</evidence>
<sequence>MGDSPESGVSPMTGPASSAAGQPPPPSSSKPDDRTFSPLRTMRNAEADNSDTVSGAPVITKSAPTGEPLSSDNLDEFPFHAAPSTVLRPQPATTPLNTNPEPVNKPHHFPNGSTNASPIAPVSRRATAEGDESDAAPKGRRSVQFGRSTTFGTDPNAHSRQQSWDVDEEGVKGKERDRQGSSLMTKLKALAAPMTLQGHGRSQSAFTASSMYEGSPRGPLTPASEHEEFRYYDGGHDSEADADAEESASEGPSRPRRKRKKSRRWFDDGNEGAQTAPTTPRHPSFFSKESPNTTPTTSQPFRPTFLRRGTMSDIPENQRQGVSEDEGRDRLAKESTWARGLHSARGLSYGGLRRHDPNGTEDPENRRPSNLRRLTAFGSSGDNGQPSPWRIRGERTQSLSAQKWKSIKNSLRLLGNRAKAERQVDHAKSAELMAELLAGAPAALFLASMFQRDEHGHKRIPILLEQLKVTITDTEQHEGKDGKEPKDGKENNKEGKDGDRHTALRVELEYGSGLTRMKWVIYRSVRDFANLHLKFKIQENKNSILNRPNKGKDAKEKPKPKDKINEKETEQEDRTPKLPRFPRSVLPYLRGLRGYGILDEEEEEEEKEEAAHASQGDDYASGTDRPGRTVRQKSSYYLRRQQSSISGNQASGVLTQTNGRQGSFVGPAGAPLNSKQSHQERQRKKLETYLKELITYLIFRPDSNRLCKFLELSALGVRLAAEGGYHGKEGLMMIKSTKGVDARKKWSPIPLMQRHWPKWFLVRHSYIVCVDSPEEMNVYDVFLVDSDFSIEDDKSQKLTQKKARDIASEAKASATGHHQLRLVNSERTMKLLAKNERQLKQFEDSIRFMMRNSDWTKTNRFQSFAPVRKNIYAQWLVDGRDYMWNVSRAISMAKDVIYIHDWWLSPELYLRRPPAISQKWRLDRLLQSKAQEGVKVFVIMYRNVNAAIPIDSEYSKYSLLDLHPNIFVQRSPNQIRQNTFFWAHHEKICIVDHTIAFCGGVDLCFGRWDTPQHTVVDDKLTGFESSDDNPKDAEHCQLWPGKDYSNPRVQDFFALDKPYEEMYNRSETPRMPWHDIGMQIVGQPARDLTRHFVQRWNYLLRQRKPSRPTPFLLPPPDFDPADIEALGLDGTCEVQILRSASAWSLGTPHKTEHSIMNAYVQMIATSEHFVYIENQFYISSSQVYGTRIENKISDALVDRIKRAHKNEEDWRACIVIPLMPGFQSTVDVQEGSSVRLIMSCQYRSICRGETSIFGRLRAAGIEPEDYIQFYALRSWGEIGQNKALVTEQLYIHAKCMVVDDRVAIIGSANINERSMLGSRDSEVAAIVRDTEVLDSYMAGEPYKVGKFPHTLRMRLMREHLGVDTDKIFEEEWESRHSDVDSAEFHTDSSGPSSPTFDRATEQKLTENKHRLEDELIARAEGLHSFNHDTDWAQDNNPHIKPSKKTTTDARVTNNPAHQKDVRGEGADHMREFLRERPLTAQARDSYVNEKGHEVLAVDATSEGAANTPRKSASKTRGRSNTTNTRISSHSAPDGFNGLPPPRIPRMDTRQLGLTHLSQLPALPVSDDTDIGGPPLQRTFSYESAPVINPLLADMRRPIVTDDCMRDPLSDAFYLDVWHAAAENNTKLFRQVFRCMPDNDVKTWKEYKEYVAFGERFSQAQGTGKPSSRKQQDSPGKSGPPGNGNVNGTVEKLAAIPNQTLRQVEALGEKLTEKMSKDTAHDGSLGHVEQWAQDQEKQKSQSSLHLNTADATSEKSALKNIDDAVVSPMNPSTPAQTFTFPPPPPIPDSHTAATDFAHANGESNDNANTPGRARTVTISEPNREGGPSRAQTAGLGSRRRRRANTKASIKAFLASDEAQLLEKEDARKLLELVQGHLVVWPYDWLEAEEANGGWLYTVDQIAPLEI</sequence>
<dbReference type="InterPro" id="IPR025202">
    <property type="entry name" value="PLD-like_dom"/>
</dbReference>
<feature type="compositionally biased region" description="Polar residues" evidence="11">
    <location>
        <begin position="91"/>
        <end position="101"/>
    </location>
</feature>
<organism evidence="13 14">
    <name type="scientific">Periconia digitata</name>
    <dbReference type="NCBI Taxonomy" id="1303443"/>
    <lineage>
        <taxon>Eukaryota</taxon>
        <taxon>Fungi</taxon>
        <taxon>Dikarya</taxon>
        <taxon>Ascomycota</taxon>
        <taxon>Pezizomycotina</taxon>
        <taxon>Dothideomycetes</taxon>
        <taxon>Pleosporomycetidae</taxon>
        <taxon>Pleosporales</taxon>
        <taxon>Massarineae</taxon>
        <taxon>Periconiaceae</taxon>
        <taxon>Periconia</taxon>
    </lineage>
</organism>
<dbReference type="Proteomes" id="UP001152607">
    <property type="component" value="Unassembled WGS sequence"/>
</dbReference>
<dbReference type="FunFam" id="3.30.870.10:FF:000011">
    <property type="entry name" value="Phospholipase"/>
    <property type="match status" value="1"/>
</dbReference>
<proteinExistence type="inferred from homology"/>
<feature type="domain" description="PLD phosphodiesterase" evidence="12">
    <location>
        <begin position="1287"/>
        <end position="1314"/>
    </location>
</feature>
<evidence type="ECO:0000256" key="1">
    <source>
        <dbReference type="ARBA" id="ARBA00000798"/>
    </source>
</evidence>
<feature type="domain" description="PLD phosphodiesterase" evidence="12">
    <location>
        <begin position="980"/>
        <end position="1007"/>
    </location>
</feature>
<feature type="compositionally biased region" description="Polar residues" evidence="11">
    <location>
        <begin position="377"/>
        <end position="386"/>
    </location>
</feature>
<feature type="region of interest" description="Disordered" evidence="11">
    <location>
        <begin position="1427"/>
        <end position="1464"/>
    </location>
</feature>
<dbReference type="CDD" id="cd01254">
    <property type="entry name" value="PH_PLD"/>
    <property type="match status" value="1"/>
</dbReference>
<comment type="similarity">
    <text evidence="2">Belongs to the phospholipase D family.</text>
</comment>
<feature type="region of interest" description="Disordered" evidence="11">
    <location>
        <begin position="600"/>
        <end position="681"/>
    </location>
</feature>
<dbReference type="EMBL" id="CAOQHR010000013">
    <property type="protein sequence ID" value="CAI6342443.1"/>
    <property type="molecule type" value="Genomic_DNA"/>
</dbReference>
<feature type="compositionally biased region" description="Polar residues" evidence="11">
    <location>
        <begin position="1518"/>
        <end position="1530"/>
    </location>
</feature>
<feature type="compositionally biased region" description="Basic and acidic residues" evidence="11">
    <location>
        <begin position="169"/>
        <end position="179"/>
    </location>
</feature>
<name>A0A9W4USV8_9PLEO</name>
<feature type="compositionally biased region" description="Basic and acidic residues" evidence="11">
    <location>
        <begin position="1377"/>
        <end position="1386"/>
    </location>
</feature>
<keyword evidence="5" id="KW-0378">Hydrolase</keyword>
<evidence type="ECO:0000256" key="8">
    <source>
        <dbReference type="ARBA" id="ARBA00042228"/>
    </source>
</evidence>
<dbReference type="PROSITE" id="PS50035">
    <property type="entry name" value="PLD"/>
    <property type="match status" value="2"/>
</dbReference>
<feature type="region of interest" description="Disordered" evidence="11">
    <location>
        <begin position="1"/>
        <end position="389"/>
    </location>
</feature>
<evidence type="ECO:0000256" key="4">
    <source>
        <dbReference type="ARBA" id="ARBA00022737"/>
    </source>
</evidence>
<keyword evidence="4" id="KW-0677">Repeat</keyword>
<feature type="compositionally biased region" description="Basic and acidic residues" evidence="11">
    <location>
        <begin position="550"/>
        <end position="576"/>
    </location>
</feature>
<evidence type="ECO:0000256" key="2">
    <source>
        <dbReference type="ARBA" id="ARBA00008664"/>
    </source>
</evidence>
<dbReference type="SMART" id="SM00155">
    <property type="entry name" value="PLDc"/>
    <property type="match status" value="2"/>
</dbReference>
<feature type="region of interest" description="Disordered" evidence="11">
    <location>
        <begin position="1731"/>
        <end position="1755"/>
    </location>
</feature>
<gene>
    <name evidence="13" type="ORF">PDIGIT_LOCUS15650</name>
</gene>
<feature type="compositionally biased region" description="Basic and acidic residues" evidence="11">
    <location>
        <begin position="353"/>
        <end position="367"/>
    </location>
</feature>
<comment type="caution">
    <text evidence="13">The sequence shown here is derived from an EMBL/GenBank/DDBJ whole genome shotgun (WGS) entry which is preliminary data.</text>
</comment>
<feature type="region of interest" description="Disordered" evidence="11">
    <location>
        <begin position="1657"/>
        <end position="1688"/>
    </location>
</feature>
<feature type="region of interest" description="Disordered" evidence="11">
    <location>
        <begin position="1377"/>
        <end position="1397"/>
    </location>
</feature>
<protein>
    <recommendedName>
        <fullName evidence="9">Phospholipase D1</fullName>
        <ecNumber evidence="3">3.1.4.4</ecNumber>
    </recommendedName>
    <alternativeName>
        <fullName evidence="8">Choline phosphatase 1</fullName>
    </alternativeName>
    <alternativeName>
        <fullName evidence="10">Phosphatidylcholine-hydrolyzing phospholipase D1</fullName>
    </alternativeName>
</protein>
<feature type="compositionally biased region" description="Basic and acidic residues" evidence="11">
    <location>
        <begin position="224"/>
        <end position="239"/>
    </location>
</feature>
<feature type="compositionally biased region" description="Polar residues" evidence="11">
    <location>
        <begin position="200"/>
        <end position="212"/>
    </location>
</feature>
<feature type="compositionally biased region" description="Polar residues" evidence="11">
    <location>
        <begin position="287"/>
        <end position="301"/>
    </location>
</feature>
<evidence type="ECO:0000256" key="9">
    <source>
        <dbReference type="ARBA" id="ARBA00074658"/>
    </source>
</evidence>
<dbReference type="Gene3D" id="3.30.870.10">
    <property type="entry name" value="Endonuclease Chain A"/>
    <property type="match status" value="2"/>
</dbReference>
<dbReference type="InterPro" id="IPR001736">
    <property type="entry name" value="PLipase_D/transphosphatidylase"/>
</dbReference>
<keyword evidence="7" id="KW-0443">Lipid metabolism</keyword>
<feature type="compositionally biased region" description="Basic and acidic residues" evidence="11">
    <location>
        <begin position="474"/>
        <end position="500"/>
    </location>
</feature>
<dbReference type="SUPFAM" id="SSF56024">
    <property type="entry name" value="Phospholipase D/nuclease"/>
    <property type="match status" value="2"/>
</dbReference>
<evidence type="ECO:0000256" key="6">
    <source>
        <dbReference type="ARBA" id="ARBA00022963"/>
    </source>
</evidence>
<dbReference type="EC" id="3.1.4.4" evidence="3"/>